<organism evidence="1">
    <name type="scientific">Fusarium oxysporum f. sp. vasinfectum 25433</name>
    <dbReference type="NCBI Taxonomy" id="1089449"/>
    <lineage>
        <taxon>Eukaryota</taxon>
        <taxon>Fungi</taxon>
        <taxon>Dikarya</taxon>
        <taxon>Ascomycota</taxon>
        <taxon>Pezizomycotina</taxon>
        <taxon>Sordariomycetes</taxon>
        <taxon>Hypocreomycetidae</taxon>
        <taxon>Hypocreales</taxon>
        <taxon>Nectriaceae</taxon>
        <taxon>Fusarium</taxon>
        <taxon>Fusarium oxysporum species complex</taxon>
    </lineage>
</organism>
<sequence>MPALNQKIWGNVTQVMADENKTSPTVEHMTPVMLFWEGISGVVSFVRWTAATADKAWGELGLV</sequence>
<reference evidence="1" key="1">
    <citation type="submission" date="2011-11" db="EMBL/GenBank/DDBJ databases">
        <title>The Genome Sequence of Fusarium oxysporum Cotton.</title>
        <authorList>
            <consortium name="The Broad Institute Genome Sequencing Platform"/>
            <person name="Ma L.-J."/>
            <person name="Gale L.R."/>
            <person name="Schwartz D.C."/>
            <person name="Zhou S."/>
            <person name="Corby-Kistler H."/>
            <person name="Young S.K."/>
            <person name="Zeng Q."/>
            <person name="Gargeya S."/>
            <person name="Fitzgerald M."/>
            <person name="Haas B."/>
            <person name="Abouelleil A."/>
            <person name="Alvarado L."/>
            <person name="Arachchi H.M."/>
            <person name="Berlin A."/>
            <person name="Brown A."/>
            <person name="Chapman S.B."/>
            <person name="Chen Z."/>
            <person name="Dunbar C."/>
            <person name="Freedman E."/>
            <person name="Gearin G."/>
            <person name="Goldberg J."/>
            <person name="Griggs A."/>
            <person name="Gujja S."/>
            <person name="Heiman D."/>
            <person name="Howarth C."/>
            <person name="Larson L."/>
            <person name="Lui A."/>
            <person name="MacDonald P.J.P."/>
            <person name="Montmayeur A."/>
            <person name="Murphy C."/>
            <person name="Neiman D."/>
            <person name="Pearson M."/>
            <person name="Priest M."/>
            <person name="Roberts A."/>
            <person name="Saif S."/>
            <person name="Shea T."/>
            <person name="Shenoy N."/>
            <person name="Sisk P."/>
            <person name="Stolte C."/>
            <person name="Sykes S."/>
            <person name="Wortman J."/>
            <person name="Nusbaum C."/>
            <person name="Birren B."/>
        </authorList>
    </citation>
    <scope>NUCLEOTIDE SEQUENCE [LARGE SCALE GENOMIC DNA]</scope>
    <source>
        <strain evidence="1">25433</strain>
    </source>
</reference>
<accession>X0KRY9</accession>
<evidence type="ECO:0000313" key="1">
    <source>
        <dbReference type="EMBL" id="EXM16369.1"/>
    </source>
</evidence>
<proteinExistence type="predicted"/>
<protein>
    <submittedName>
        <fullName evidence="1">Uncharacterized protein</fullName>
    </submittedName>
</protein>
<dbReference type="Proteomes" id="UP000030701">
    <property type="component" value="Unassembled WGS sequence"/>
</dbReference>
<name>X0KRY9_FUSOX</name>
<dbReference type="AlphaFoldDB" id="X0KRY9"/>
<reference evidence="1" key="2">
    <citation type="submission" date="2014-03" db="EMBL/GenBank/DDBJ databases">
        <title>The Genome Annotation of Fusarium oxysporum Cotton.</title>
        <authorList>
            <consortium name="The Broad Institute Genomics Platform"/>
            <person name="Ma L.-J."/>
            <person name="Corby-Kistler H."/>
            <person name="Broz K."/>
            <person name="Gale L.R."/>
            <person name="Jonkers W."/>
            <person name="O'Donnell K."/>
            <person name="Ploetz R."/>
            <person name="Steinberg C."/>
            <person name="Schwartz D.C."/>
            <person name="VanEtten H."/>
            <person name="Zhou S."/>
            <person name="Young S.K."/>
            <person name="Zeng Q."/>
            <person name="Gargeya S."/>
            <person name="Fitzgerald M."/>
            <person name="Abouelleil A."/>
            <person name="Alvarado L."/>
            <person name="Chapman S.B."/>
            <person name="Gainer-Dewar J."/>
            <person name="Goldberg J."/>
            <person name="Griggs A."/>
            <person name="Gujja S."/>
            <person name="Hansen M."/>
            <person name="Howarth C."/>
            <person name="Imamovic A."/>
            <person name="Ireland A."/>
            <person name="Larimer J."/>
            <person name="McCowan C."/>
            <person name="Murphy C."/>
            <person name="Pearson M."/>
            <person name="Poon T.W."/>
            <person name="Priest M."/>
            <person name="Roberts A."/>
            <person name="Saif S."/>
            <person name="Shea T."/>
            <person name="Sykes S."/>
            <person name="Wortman J."/>
            <person name="Nusbaum C."/>
            <person name="Birren B."/>
        </authorList>
    </citation>
    <scope>NUCLEOTIDE SEQUENCE</scope>
    <source>
        <strain evidence="1">25433</strain>
    </source>
</reference>
<dbReference type="EMBL" id="KK035222">
    <property type="protein sequence ID" value="EXM16369.1"/>
    <property type="molecule type" value="Genomic_DNA"/>
</dbReference>
<gene>
    <name evidence="1" type="ORF">FOTG_15362</name>
</gene>
<dbReference type="HOGENOM" id="CLU_2885856_0_0_1"/>